<keyword evidence="7" id="KW-0227">DNA damage</keyword>
<evidence type="ECO:0000256" key="12">
    <source>
        <dbReference type="ARBA" id="ARBA00023242"/>
    </source>
</evidence>
<feature type="domain" description="Aprataxin C2HE/C2H2/C2HC zinc finger" evidence="21">
    <location>
        <begin position="222"/>
        <end position="278"/>
    </location>
</feature>
<evidence type="ECO:0000256" key="15">
    <source>
        <dbReference type="ARBA" id="ARBA00044713"/>
    </source>
</evidence>
<organism evidence="22 23">
    <name type="scientific">Cephalotrichum gorgonifer</name>
    <dbReference type="NCBI Taxonomy" id="2041049"/>
    <lineage>
        <taxon>Eukaryota</taxon>
        <taxon>Fungi</taxon>
        <taxon>Dikarya</taxon>
        <taxon>Ascomycota</taxon>
        <taxon>Pezizomycotina</taxon>
        <taxon>Sordariomycetes</taxon>
        <taxon>Hypocreomycetidae</taxon>
        <taxon>Microascales</taxon>
        <taxon>Microascaceae</taxon>
        <taxon>Cephalotrichum</taxon>
    </lineage>
</organism>
<keyword evidence="5" id="KW-0963">Cytoplasm</keyword>
<evidence type="ECO:0000256" key="1">
    <source>
        <dbReference type="ARBA" id="ARBA00004123"/>
    </source>
</evidence>
<keyword evidence="23" id="KW-1185">Reference proteome</keyword>
<evidence type="ECO:0000256" key="14">
    <source>
        <dbReference type="ARBA" id="ARBA00044639"/>
    </source>
</evidence>
<dbReference type="Gene3D" id="3.30.428.10">
    <property type="entry name" value="HIT-like"/>
    <property type="match status" value="1"/>
</dbReference>
<keyword evidence="10" id="KW-0238">DNA-binding</keyword>
<dbReference type="InterPro" id="IPR011146">
    <property type="entry name" value="HIT-like"/>
</dbReference>
<feature type="region of interest" description="Disordered" evidence="19">
    <location>
        <begin position="1"/>
        <end position="50"/>
    </location>
</feature>
<comment type="function">
    <text evidence="16">DNA-binding protein involved in single-strand DNA break repair, double-strand DNA break repair and base excision repair. Resolves abortive DNA ligation intermediates formed either at base excision sites, or when DNA ligases attempt to repair non-ligatable breaks induced by reactive oxygen species. Catalyzes the release of adenylate groups covalently linked to 5'-phosphate termini, resulting in the production of 5'-phosphate termini that can be efficiently rejoined. Likewise, catalyzes the release of 3'-linked guanosine (DNAppG) and inosine (DNAppI) from DNA, but has higher specific activity with 5'-linked adenosine (AppDNA).</text>
</comment>
<protein>
    <recommendedName>
        <fullName evidence="17">Aprataxin-like protein</fullName>
        <ecNumber evidence="4">3.6.1.71</ecNumber>
        <ecNumber evidence="3">3.6.1.72</ecNumber>
    </recommendedName>
    <alternativeName>
        <fullName evidence="18">Hit family protein 3</fullName>
    </alternativeName>
</protein>
<evidence type="ECO:0000256" key="11">
    <source>
        <dbReference type="ARBA" id="ARBA00023204"/>
    </source>
</evidence>
<dbReference type="FunFam" id="3.30.428.10:FF:000017">
    <property type="entry name" value="Aprataxin-like protein"/>
    <property type="match status" value="1"/>
</dbReference>
<dbReference type="InterPro" id="IPR032566">
    <property type="entry name" value="Znf-C2HE"/>
</dbReference>
<keyword evidence="6" id="KW-0479">Metal-binding</keyword>
<dbReference type="PANTHER" id="PTHR12486:SF4">
    <property type="entry name" value="APRATAXIN"/>
    <property type="match status" value="1"/>
</dbReference>
<dbReference type="GO" id="GO:0030983">
    <property type="term" value="F:mismatched DNA binding"/>
    <property type="evidence" value="ECO:0007669"/>
    <property type="project" value="TreeGrafter"/>
</dbReference>
<comment type="catalytic activity">
    <reaction evidence="14">
        <text>a 5'-end adenosine-5'-diphospho-5'-2'-deoxyribonucleoside-DNA + H2O = a 5'-end 5'-phospho-2'-deoxyribonucleoside-DNA + AMP + 2 H(+)</text>
        <dbReference type="Rhea" id="RHEA:52128"/>
        <dbReference type="Rhea" id="RHEA-COMP:13180"/>
        <dbReference type="Rhea" id="RHEA-COMP:13181"/>
        <dbReference type="ChEBI" id="CHEBI:15377"/>
        <dbReference type="ChEBI" id="CHEBI:15378"/>
        <dbReference type="ChEBI" id="CHEBI:136412"/>
        <dbReference type="ChEBI" id="CHEBI:136413"/>
        <dbReference type="ChEBI" id="CHEBI:456215"/>
        <dbReference type="EC" id="3.6.1.71"/>
    </reaction>
</comment>
<dbReference type="GO" id="GO:0003697">
    <property type="term" value="F:single-stranded DNA binding"/>
    <property type="evidence" value="ECO:0007669"/>
    <property type="project" value="TreeGrafter"/>
</dbReference>
<evidence type="ECO:0000256" key="4">
    <source>
        <dbReference type="ARBA" id="ARBA00012496"/>
    </source>
</evidence>
<dbReference type="EMBL" id="ONZQ02000002">
    <property type="protein sequence ID" value="SPN98915.1"/>
    <property type="molecule type" value="Genomic_DNA"/>
</dbReference>
<dbReference type="GO" id="GO:0003725">
    <property type="term" value="F:double-stranded RNA binding"/>
    <property type="evidence" value="ECO:0007669"/>
    <property type="project" value="TreeGrafter"/>
</dbReference>
<dbReference type="PANTHER" id="PTHR12486">
    <property type="entry name" value="APRATAXIN-RELATED"/>
    <property type="match status" value="1"/>
</dbReference>
<dbReference type="GO" id="GO:1990165">
    <property type="term" value="F:single-strand break-containing DNA binding"/>
    <property type="evidence" value="ECO:0007669"/>
    <property type="project" value="TreeGrafter"/>
</dbReference>
<dbReference type="EC" id="3.6.1.71" evidence="4"/>
<feature type="compositionally biased region" description="Acidic residues" evidence="19">
    <location>
        <begin position="162"/>
        <end position="174"/>
    </location>
</feature>
<keyword evidence="8" id="KW-0378">Hydrolase</keyword>
<evidence type="ECO:0000256" key="6">
    <source>
        <dbReference type="ARBA" id="ARBA00022723"/>
    </source>
</evidence>
<dbReference type="GO" id="GO:0120108">
    <property type="term" value="F:DNA-3'-diphospho-5'-guanosine diphosphatase activity"/>
    <property type="evidence" value="ECO:0007669"/>
    <property type="project" value="UniProtKB-EC"/>
</dbReference>
<evidence type="ECO:0000256" key="19">
    <source>
        <dbReference type="SAM" id="MobiDB-lite"/>
    </source>
</evidence>
<evidence type="ECO:0000256" key="7">
    <source>
        <dbReference type="ARBA" id="ARBA00022763"/>
    </source>
</evidence>
<dbReference type="GO" id="GO:0005737">
    <property type="term" value="C:cytoplasm"/>
    <property type="evidence" value="ECO:0007669"/>
    <property type="project" value="UniProtKB-SubCell"/>
</dbReference>
<evidence type="ECO:0000256" key="13">
    <source>
        <dbReference type="ARBA" id="ARBA00024601"/>
    </source>
</evidence>
<comment type="catalytic activity">
    <reaction evidence="13">
        <text>a 3'-end 2'-deoxyribonucleotide-3'-diphospho-5'-guanosine-DNA + H2O = a 3'-end 2'-deoxyribonucleotide 3'-phosphate-DNA + GMP + 2 H(+)</text>
        <dbReference type="Rhea" id="RHEA:52140"/>
        <dbReference type="Rhea" id="RHEA-COMP:13186"/>
        <dbReference type="Rhea" id="RHEA-COMP:13187"/>
        <dbReference type="ChEBI" id="CHEBI:15377"/>
        <dbReference type="ChEBI" id="CHEBI:15378"/>
        <dbReference type="ChEBI" id="CHEBI:58115"/>
        <dbReference type="ChEBI" id="CHEBI:136419"/>
        <dbReference type="ChEBI" id="CHEBI:136420"/>
        <dbReference type="EC" id="3.6.1.72"/>
    </reaction>
</comment>
<evidence type="ECO:0000256" key="18">
    <source>
        <dbReference type="ARBA" id="ARBA00076243"/>
    </source>
</evidence>
<comment type="subcellular location">
    <subcellularLocation>
        <location evidence="2">Cytoplasm</location>
    </subcellularLocation>
    <subcellularLocation>
        <location evidence="1">Nucleus</location>
    </subcellularLocation>
</comment>
<dbReference type="Proteomes" id="UP001187682">
    <property type="component" value="Unassembled WGS sequence"/>
</dbReference>
<dbReference type="InterPro" id="IPR036265">
    <property type="entry name" value="HIT-like_sf"/>
</dbReference>
<keyword evidence="12" id="KW-0539">Nucleus</keyword>
<proteinExistence type="predicted"/>
<dbReference type="SUPFAM" id="SSF54197">
    <property type="entry name" value="HIT-like"/>
    <property type="match status" value="1"/>
</dbReference>
<dbReference type="AlphaFoldDB" id="A0AAE8MU34"/>
<accession>A0AAE8MU34</accession>
<evidence type="ECO:0000256" key="10">
    <source>
        <dbReference type="ARBA" id="ARBA00023125"/>
    </source>
</evidence>
<evidence type="ECO:0000259" key="21">
    <source>
        <dbReference type="Pfam" id="PF16278"/>
    </source>
</evidence>
<evidence type="ECO:0000256" key="17">
    <source>
        <dbReference type="ARBA" id="ARBA00068941"/>
    </source>
</evidence>
<evidence type="ECO:0000259" key="20">
    <source>
        <dbReference type="Pfam" id="PF01230"/>
    </source>
</evidence>
<evidence type="ECO:0000256" key="2">
    <source>
        <dbReference type="ARBA" id="ARBA00004496"/>
    </source>
</evidence>
<keyword evidence="9" id="KW-0862">Zinc</keyword>
<dbReference type="EC" id="3.6.1.72" evidence="3"/>
<feature type="domain" description="HIT" evidence="20">
    <location>
        <begin position="78"/>
        <end position="206"/>
    </location>
</feature>
<keyword evidence="11" id="KW-0234">DNA repair</keyword>
<dbReference type="Pfam" id="PF01230">
    <property type="entry name" value="HIT"/>
    <property type="match status" value="1"/>
</dbReference>
<feature type="region of interest" description="Disordered" evidence="19">
    <location>
        <begin position="150"/>
        <end position="178"/>
    </location>
</feature>
<evidence type="ECO:0000256" key="3">
    <source>
        <dbReference type="ARBA" id="ARBA00012495"/>
    </source>
</evidence>
<gene>
    <name evidence="22" type="ORF">DNG_01954</name>
</gene>
<evidence type="ECO:0000313" key="22">
    <source>
        <dbReference type="EMBL" id="SPN98915.1"/>
    </source>
</evidence>
<dbReference type="GO" id="GO:0000012">
    <property type="term" value="P:single strand break repair"/>
    <property type="evidence" value="ECO:0007669"/>
    <property type="project" value="TreeGrafter"/>
</dbReference>
<reference evidence="22" key="1">
    <citation type="submission" date="2018-03" db="EMBL/GenBank/DDBJ databases">
        <authorList>
            <person name="Guldener U."/>
        </authorList>
    </citation>
    <scope>NUCLEOTIDE SEQUENCE</scope>
</reference>
<evidence type="ECO:0000256" key="9">
    <source>
        <dbReference type="ARBA" id="ARBA00022833"/>
    </source>
</evidence>
<name>A0AAE8MU34_9PEZI</name>
<evidence type="ECO:0000313" key="23">
    <source>
        <dbReference type="Proteomes" id="UP001187682"/>
    </source>
</evidence>
<dbReference type="GO" id="GO:0033699">
    <property type="term" value="F:DNA 5'-adenosine monophosphate hydrolase activity"/>
    <property type="evidence" value="ECO:0007669"/>
    <property type="project" value="UniProtKB-EC"/>
</dbReference>
<comment type="caution">
    <text evidence="22">The sequence shown here is derived from an EMBL/GenBank/DDBJ whole genome shotgun (WGS) entry which is preliminary data.</text>
</comment>
<evidence type="ECO:0000256" key="5">
    <source>
        <dbReference type="ARBA" id="ARBA00022490"/>
    </source>
</evidence>
<comment type="catalytic activity">
    <reaction evidence="15">
        <text>a 5'-end adenosine-5'-diphospho-5'-ribonucleoside-2'-deoxyribonucleotide-DNA + H2O = a 5'-end 5'-phospho-ribonucleoside-2'-deoxyribonucleotide-DNA + AMP + 2 H(+)</text>
        <dbReference type="Rhea" id="RHEA:52132"/>
        <dbReference type="Rhea" id="RHEA-COMP:13182"/>
        <dbReference type="Rhea" id="RHEA-COMP:13183"/>
        <dbReference type="ChEBI" id="CHEBI:15377"/>
        <dbReference type="ChEBI" id="CHEBI:15378"/>
        <dbReference type="ChEBI" id="CHEBI:136414"/>
        <dbReference type="ChEBI" id="CHEBI:136415"/>
        <dbReference type="ChEBI" id="CHEBI:456215"/>
        <dbReference type="EC" id="3.6.1.71"/>
    </reaction>
</comment>
<dbReference type="GO" id="GO:0046872">
    <property type="term" value="F:metal ion binding"/>
    <property type="evidence" value="ECO:0007669"/>
    <property type="project" value="UniProtKB-KW"/>
</dbReference>
<dbReference type="GO" id="GO:0005634">
    <property type="term" value="C:nucleus"/>
    <property type="evidence" value="ECO:0007669"/>
    <property type="project" value="UniProtKB-SubCell"/>
</dbReference>
<sequence>MPSTPADGPAARTENQEDGGGSTSSRSKNAFDMLMAPKPKPKSPPKHSYASTSMRHIAHGADGLGVYLLHPETFPSHRVVSYSPDFVVVNDRYPKSSVHLLLLPRSPAYSAQHPFDALQDPAFLSSVRGEVEKLRDLVARELQRRFGAESKSEARRQAVLDGEAEPEEGEEGEELPPGRDWKAEVIAGIHARPSMNHLHIHVLSREMHSSCLKHRKHYNSFNTPFLVDVADFPLAADDPRLHPGREQYLRKDLTCWRCGRNFGNRFKALKEHLEDEFEAWKQE</sequence>
<dbReference type="Pfam" id="PF16278">
    <property type="entry name" value="zf-C2HE"/>
    <property type="match status" value="1"/>
</dbReference>
<evidence type="ECO:0000256" key="8">
    <source>
        <dbReference type="ARBA" id="ARBA00022801"/>
    </source>
</evidence>
<evidence type="ECO:0000256" key="16">
    <source>
        <dbReference type="ARBA" id="ARBA00059438"/>
    </source>
</evidence>